<reference evidence="1 2" key="1">
    <citation type="submission" date="2019-08" db="EMBL/GenBank/DDBJ databases">
        <title>Genomes of Antarctic Bizionia species.</title>
        <authorList>
            <person name="Bowman J.P."/>
        </authorList>
    </citation>
    <scope>NUCLEOTIDE SEQUENCE [LARGE SCALE GENOMIC DNA]</scope>
    <source>
        <strain evidence="1 2">IC164</strain>
    </source>
</reference>
<dbReference type="Proteomes" id="UP000323621">
    <property type="component" value="Unassembled WGS sequence"/>
</dbReference>
<evidence type="ECO:0000313" key="2">
    <source>
        <dbReference type="Proteomes" id="UP000323621"/>
    </source>
</evidence>
<protein>
    <submittedName>
        <fullName evidence="1">Uncharacterized protein</fullName>
    </submittedName>
</protein>
<accession>A0ABY3M6P2</accession>
<dbReference type="EMBL" id="VSKN01000092">
    <property type="protein sequence ID" value="TYC07282.1"/>
    <property type="molecule type" value="Genomic_DNA"/>
</dbReference>
<organism evidence="1 2">
    <name type="scientific">Bizionia gelidisalsuginis</name>
    <dbReference type="NCBI Taxonomy" id="291188"/>
    <lineage>
        <taxon>Bacteria</taxon>
        <taxon>Pseudomonadati</taxon>
        <taxon>Bacteroidota</taxon>
        <taxon>Flavobacteriia</taxon>
        <taxon>Flavobacteriales</taxon>
        <taxon>Flavobacteriaceae</taxon>
        <taxon>Bizionia</taxon>
    </lineage>
</organism>
<name>A0ABY3M6P2_9FLAO</name>
<dbReference type="RefSeq" id="WP_148381738.1">
    <property type="nucleotide sequence ID" value="NZ_VSKN01000092.1"/>
</dbReference>
<proteinExistence type="predicted"/>
<evidence type="ECO:0000313" key="1">
    <source>
        <dbReference type="EMBL" id="TYC07282.1"/>
    </source>
</evidence>
<keyword evidence="2" id="KW-1185">Reference proteome</keyword>
<sequence>MKTENKLIELLQEIENKEDFGEYTMTELEKIAEKAIKTIKKYKPESESINELKESIKLSDIFHKERSHKNVDNIMDVLRSTKFAIESFLYKEFDTDF</sequence>
<gene>
    <name evidence="1" type="ORF">ES677_15180</name>
</gene>
<comment type="caution">
    <text evidence="1">The sequence shown here is derived from an EMBL/GenBank/DDBJ whole genome shotgun (WGS) entry which is preliminary data.</text>
</comment>